<feature type="domain" description="C2HC/C3H-type" evidence="7">
    <location>
        <begin position="143"/>
        <end position="172"/>
    </location>
</feature>
<dbReference type="InterPro" id="IPR026319">
    <property type="entry name" value="ZC2HC1A/B-like"/>
</dbReference>
<evidence type="ECO:0000256" key="2">
    <source>
        <dbReference type="ARBA" id="ARBA00022737"/>
    </source>
</evidence>
<dbReference type="PROSITE" id="PS52027">
    <property type="entry name" value="ZF_C2HC_C3H"/>
    <property type="match status" value="2"/>
</dbReference>
<dbReference type="Pfam" id="PF13913">
    <property type="entry name" value="zf-C2HC_2"/>
    <property type="match status" value="2"/>
</dbReference>
<evidence type="ECO:0000256" key="3">
    <source>
        <dbReference type="ARBA" id="ARBA00022771"/>
    </source>
</evidence>
<feature type="compositionally biased region" description="Low complexity" evidence="6">
    <location>
        <begin position="26"/>
        <end position="42"/>
    </location>
</feature>
<evidence type="ECO:0000313" key="8">
    <source>
        <dbReference type="EMBL" id="KAG9390586.1"/>
    </source>
</evidence>
<dbReference type="Proteomes" id="UP000717585">
    <property type="component" value="Unassembled WGS sequence"/>
</dbReference>
<name>A0A8J6APW2_9EUKA</name>
<feature type="region of interest" description="Disordered" evidence="6">
    <location>
        <begin position="281"/>
        <end position="301"/>
    </location>
</feature>
<feature type="compositionally biased region" description="Low complexity" evidence="6">
    <location>
        <begin position="77"/>
        <end position="87"/>
    </location>
</feature>
<feature type="compositionally biased region" description="Pro residues" evidence="6">
    <location>
        <begin position="292"/>
        <end position="301"/>
    </location>
</feature>
<comment type="caution">
    <text evidence="8">The sequence shown here is derived from an EMBL/GenBank/DDBJ whole genome shotgun (WGS) entry which is preliminary data.</text>
</comment>
<keyword evidence="4" id="KW-0862">Zinc</keyword>
<feature type="compositionally biased region" description="Polar residues" evidence="6">
    <location>
        <begin position="122"/>
        <end position="131"/>
    </location>
</feature>
<dbReference type="AlphaFoldDB" id="A0A8J6APW2"/>
<dbReference type="PANTHER" id="PTHR13555:SF5">
    <property type="entry name" value="ZINC-FINGER OF A C2HC-TYPE"/>
    <property type="match status" value="1"/>
</dbReference>
<feature type="region of interest" description="Disordered" evidence="6">
    <location>
        <begin position="194"/>
        <end position="255"/>
    </location>
</feature>
<organism evidence="8 9">
    <name type="scientific">Carpediemonas membranifera</name>
    <dbReference type="NCBI Taxonomy" id="201153"/>
    <lineage>
        <taxon>Eukaryota</taxon>
        <taxon>Metamonada</taxon>
        <taxon>Carpediemonas-like organisms</taxon>
        <taxon>Carpediemonas</taxon>
    </lineage>
</organism>
<keyword evidence="3 5" id="KW-0863">Zinc-finger</keyword>
<dbReference type="InterPro" id="IPR049899">
    <property type="entry name" value="Znf_C2HC_C3H"/>
</dbReference>
<feature type="compositionally biased region" description="Low complexity" evidence="6">
    <location>
        <begin position="206"/>
        <end position="220"/>
    </location>
</feature>
<reference evidence="8" key="1">
    <citation type="submission" date="2021-05" db="EMBL/GenBank/DDBJ databases">
        <title>A free-living protist that lacks canonical eukaryotic 1 DNA replication and segregation systems.</title>
        <authorList>
            <person name="Salas-Leiva D.E."/>
            <person name="Tromer E.C."/>
            <person name="Curtis B.A."/>
            <person name="Jerlstrom-Hultqvist J."/>
            <person name="Kolisko M."/>
            <person name="Yi Z."/>
            <person name="Salas-Leiva J.S."/>
            <person name="Gallot-Lavallee L."/>
            <person name="Kops G.J.P.L."/>
            <person name="Archibald J.M."/>
            <person name="Simpson A.G.B."/>
            <person name="Roger A.J."/>
        </authorList>
    </citation>
    <scope>NUCLEOTIDE SEQUENCE</scope>
    <source>
        <strain evidence="8">BICM</strain>
    </source>
</reference>
<dbReference type="EMBL" id="JAHDYR010000064">
    <property type="protein sequence ID" value="KAG9390586.1"/>
    <property type="molecule type" value="Genomic_DNA"/>
</dbReference>
<evidence type="ECO:0000256" key="5">
    <source>
        <dbReference type="PROSITE-ProRule" id="PRU01371"/>
    </source>
</evidence>
<gene>
    <name evidence="8" type="ORF">J8273_7937</name>
</gene>
<dbReference type="PANTHER" id="PTHR13555">
    <property type="entry name" value="C2H2 ZINC FINGER CGI-62-RELATED"/>
    <property type="match status" value="1"/>
</dbReference>
<protein>
    <submittedName>
        <fullName evidence="8">Zinc-finger of a C2HC-type</fullName>
    </submittedName>
</protein>
<feature type="region of interest" description="Disordered" evidence="6">
    <location>
        <begin position="63"/>
        <end position="134"/>
    </location>
</feature>
<feature type="compositionally biased region" description="Polar residues" evidence="6">
    <location>
        <begin position="13"/>
        <end position="22"/>
    </location>
</feature>
<feature type="region of interest" description="Disordered" evidence="6">
    <location>
        <begin position="1"/>
        <end position="45"/>
    </location>
</feature>
<evidence type="ECO:0000256" key="1">
    <source>
        <dbReference type="ARBA" id="ARBA00022723"/>
    </source>
</evidence>
<evidence type="ECO:0000256" key="4">
    <source>
        <dbReference type="ARBA" id="ARBA00022833"/>
    </source>
</evidence>
<feature type="domain" description="C2HC/C3H-type" evidence="7">
    <location>
        <begin position="258"/>
        <end position="287"/>
    </location>
</feature>
<keyword evidence="9" id="KW-1185">Reference proteome</keyword>
<dbReference type="Gene3D" id="3.30.160.60">
    <property type="entry name" value="Classic Zinc Finger"/>
    <property type="match status" value="2"/>
</dbReference>
<dbReference type="GO" id="GO:0008270">
    <property type="term" value="F:zinc ion binding"/>
    <property type="evidence" value="ECO:0007669"/>
    <property type="project" value="UniProtKB-KW"/>
</dbReference>
<keyword evidence="1" id="KW-0479">Metal-binding</keyword>
<evidence type="ECO:0000256" key="6">
    <source>
        <dbReference type="SAM" id="MobiDB-lite"/>
    </source>
</evidence>
<evidence type="ECO:0000313" key="9">
    <source>
        <dbReference type="Proteomes" id="UP000717585"/>
    </source>
</evidence>
<dbReference type="OrthoDB" id="10255185at2759"/>
<sequence length="301" mass="32318">MFGSFSMVEAVEQSESNHTRAQQRMAVSVDGAASASADVPSSLSQLVSKHSWITRRAARPFFSANPHNAPVQRAARRQSAPPSRPSADQFSPNVERGLGSARERKASMPPMPSVAEVEPSRLSVTQSTTAGPNEMPSEYAEITLVPCRFCGKKFAEGRISKHESICGKPSKKRKVFNAREKALNELAQEGVSVGASDKARKVKTVAKPWQKKAPAGAKAGPPSPVRKTGSAARAGPGGPKPRAKGGPPSRLMQAKADERVACDICGRKFDHDRVGKHRDICAASWAKKNNKPIPPKPKSMR</sequence>
<keyword evidence="2" id="KW-0677">Repeat</keyword>
<evidence type="ECO:0000259" key="7">
    <source>
        <dbReference type="PROSITE" id="PS52027"/>
    </source>
</evidence>
<proteinExistence type="predicted"/>
<accession>A0A8J6APW2</accession>